<evidence type="ECO:0000256" key="1">
    <source>
        <dbReference type="ARBA" id="ARBA00022723"/>
    </source>
</evidence>
<sequence>MPIEYTEYEYMVLVIDMRILLLHYKATPPWSVKELENAAVKLGHTPVYLRINNLDAQITSNGDILVRHHDEIVEGEGGVIRGIGLRLTLETFMRRIGLLEVLDQLIPLINKPETIMIARDKWRSLIELSKHGLPVPETIITENPFTAKRFVEKHGKAVFKPLMGSLGLGSSLILDPDIAFHITRTMFNLNLPSYYQVYIEKPGYDFRVFIVGDQVIGAMKRVGLSWKTNIFQGARGEKISEKDYPEVFDLGLKASRALGLDYAGIDIVYDIVNDKYYIIEVNAFPQWKGLKTATGVDPAIHIIKHLIDIIRR</sequence>
<dbReference type="RefSeq" id="WP_013142393.1">
    <property type="nucleotide sequence ID" value="NC_014205.1"/>
</dbReference>
<feature type="domain" description="ATP-grasp" evidence="5">
    <location>
        <begin position="125"/>
        <end position="307"/>
    </location>
</feature>
<dbReference type="Gene3D" id="3.30.1490.20">
    <property type="entry name" value="ATP-grasp fold, A domain"/>
    <property type="match status" value="1"/>
</dbReference>
<dbReference type="eggNOG" id="arCOG01589">
    <property type="taxonomic scope" value="Archaea"/>
</dbReference>
<evidence type="ECO:0000256" key="2">
    <source>
        <dbReference type="ARBA" id="ARBA00022741"/>
    </source>
</evidence>
<evidence type="ECO:0000313" key="7">
    <source>
        <dbReference type="Proteomes" id="UP000002573"/>
    </source>
</evidence>
<dbReference type="InterPro" id="IPR011761">
    <property type="entry name" value="ATP-grasp"/>
</dbReference>
<keyword evidence="2 4" id="KW-0547">Nucleotide-binding</keyword>
<dbReference type="STRING" id="591019.Shell_0045"/>
<dbReference type="SUPFAM" id="SSF56059">
    <property type="entry name" value="Glutathione synthetase ATP-binding domain-like"/>
    <property type="match status" value="1"/>
</dbReference>
<keyword evidence="6" id="KW-0436">Ligase</keyword>
<dbReference type="PANTHER" id="PTHR21621:SF0">
    <property type="entry name" value="BETA-CITRYLGLUTAMATE SYNTHASE B-RELATED"/>
    <property type="match status" value="1"/>
</dbReference>
<reference evidence="6 7" key="2">
    <citation type="journal article" date="2011" name="Stand. Genomic Sci.">
        <title>Complete genome sequence of Staphylothermus hellenicus P8.</title>
        <authorList>
            <person name="Anderson I."/>
            <person name="Wirth R."/>
            <person name="Lucas S."/>
            <person name="Copeland A."/>
            <person name="Lapidus A."/>
            <person name="Cheng J.F."/>
            <person name="Goodwin L."/>
            <person name="Pitluck S."/>
            <person name="Davenport K."/>
            <person name="Detter J.C."/>
            <person name="Han C."/>
            <person name="Tapia R."/>
            <person name="Land M."/>
            <person name="Hauser L."/>
            <person name="Pati A."/>
            <person name="Mikhailova N."/>
            <person name="Woyke T."/>
            <person name="Klenk H.P."/>
            <person name="Kyrpides N."/>
            <person name="Ivanova N."/>
        </authorList>
    </citation>
    <scope>NUCLEOTIDE SEQUENCE [LARGE SCALE GENOMIC DNA]</scope>
    <source>
        <strain evidence="7">DSM 12710 / JCM 10830 / BK20S6-10-b1 / P8</strain>
    </source>
</reference>
<dbReference type="HOGENOM" id="CLU_054353_2_0_2"/>
<dbReference type="NCBIfam" id="TIGR00768">
    <property type="entry name" value="rimK_fam"/>
    <property type="match status" value="1"/>
</dbReference>
<protein>
    <submittedName>
        <fullName evidence="6">Alpha-L-glutamate ligase, RimK family</fullName>
    </submittedName>
</protein>
<dbReference type="InterPro" id="IPR013651">
    <property type="entry name" value="ATP-grasp_RimK-type"/>
</dbReference>
<reference evidence="7" key="1">
    <citation type="submission" date="2010-05" db="EMBL/GenBank/DDBJ databases">
        <title>Complete sequence of Staphylothermus hellenicus DSM 12710.</title>
        <authorList>
            <consortium name="US DOE Joint Genome Institute"/>
            <person name="Lucas S."/>
            <person name="Copeland A."/>
            <person name="Lapidus A."/>
            <person name="Cheng J.-F."/>
            <person name="Bruce D."/>
            <person name="Goodwin L."/>
            <person name="Pitluck S."/>
            <person name="Davenport K."/>
            <person name="Detter J.C."/>
            <person name="Han C."/>
            <person name="Tapia R."/>
            <person name="Larimer F."/>
            <person name="Land M."/>
            <person name="Hauser L."/>
            <person name="Kyrpides N."/>
            <person name="Mikhailova N."/>
            <person name="Anderson I.J."/>
            <person name="Woyke T."/>
        </authorList>
    </citation>
    <scope>NUCLEOTIDE SEQUENCE [LARGE SCALE GENOMIC DNA]</scope>
    <source>
        <strain evidence="7">DSM 12710 / JCM 10830 / BK20S6-10-b1 / P8</strain>
    </source>
</reference>
<evidence type="ECO:0000256" key="4">
    <source>
        <dbReference type="PROSITE-ProRule" id="PRU00409"/>
    </source>
</evidence>
<keyword evidence="7" id="KW-1185">Reference proteome</keyword>
<dbReference type="PANTHER" id="PTHR21621">
    <property type="entry name" value="RIBOSOMAL PROTEIN S6 MODIFICATION PROTEIN"/>
    <property type="match status" value="1"/>
</dbReference>
<keyword evidence="3 4" id="KW-0067">ATP-binding</keyword>
<dbReference type="Proteomes" id="UP000002573">
    <property type="component" value="Chromosome"/>
</dbReference>
<dbReference type="Gene3D" id="3.40.50.20">
    <property type="match status" value="1"/>
</dbReference>
<evidence type="ECO:0000313" key="6">
    <source>
        <dbReference type="EMBL" id="ADI31195.1"/>
    </source>
</evidence>
<dbReference type="EMBL" id="CP002051">
    <property type="protein sequence ID" value="ADI31195.1"/>
    <property type="molecule type" value="Genomic_DNA"/>
</dbReference>
<gene>
    <name evidence="6" type="ordered locus">Shell_0045</name>
</gene>
<dbReference type="GeneID" id="9233334"/>
<proteinExistence type="predicted"/>
<evidence type="ECO:0000259" key="5">
    <source>
        <dbReference type="PROSITE" id="PS50975"/>
    </source>
</evidence>
<dbReference type="InterPro" id="IPR004666">
    <property type="entry name" value="Rp_bS6_RimK/Lys_biosynth_LsyX"/>
</dbReference>
<dbReference type="GO" id="GO:0005737">
    <property type="term" value="C:cytoplasm"/>
    <property type="evidence" value="ECO:0007669"/>
    <property type="project" value="TreeGrafter"/>
</dbReference>
<dbReference type="Pfam" id="PF08443">
    <property type="entry name" value="RimK"/>
    <property type="match status" value="1"/>
</dbReference>
<name>D7DAJ8_STAHD</name>
<accession>D7DAJ8</accession>
<dbReference type="KEGG" id="shc:Shell_0045"/>
<keyword evidence="1" id="KW-0479">Metal-binding</keyword>
<dbReference type="AlphaFoldDB" id="D7DAJ8"/>
<dbReference type="GO" id="GO:0016879">
    <property type="term" value="F:ligase activity, forming carbon-nitrogen bonds"/>
    <property type="evidence" value="ECO:0007669"/>
    <property type="project" value="TreeGrafter"/>
</dbReference>
<organism evidence="6 7">
    <name type="scientific">Staphylothermus hellenicus (strain DSM 12710 / JCM 10830 / BK20S6-10-b1 / P8)</name>
    <dbReference type="NCBI Taxonomy" id="591019"/>
    <lineage>
        <taxon>Archaea</taxon>
        <taxon>Thermoproteota</taxon>
        <taxon>Thermoprotei</taxon>
        <taxon>Desulfurococcales</taxon>
        <taxon>Desulfurococcaceae</taxon>
        <taxon>Staphylothermus</taxon>
    </lineage>
</organism>
<dbReference type="PROSITE" id="PS50975">
    <property type="entry name" value="ATP_GRASP"/>
    <property type="match status" value="1"/>
</dbReference>
<dbReference type="InterPro" id="IPR013815">
    <property type="entry name" value="ATP_grasp_subdomain_1"/>
</dbReference>
<evidence type="ECO:0000256" key="3">
    <source>
        <dbReference type="ARBA" id="ARBA00022840"/>
    </source>
</evidence>
<dbReference type="GO" id="GO:0046872">
    <property type="term" value="F:metal ion binding"/>
    <property type="evidence" value="ECO:0007669"/>
    <property type="project" value="UniProtKB-KW"/>
</dbReference>
<dbReference type="Gene3D" id="3.30.470.20">
    <property type="entry name" value="ATP-grasp fold, B domain"/>
    <property type="match status" value="1"/>
</dbReference>
<dbReference type="GO" id="GO:0005524">
    <property type="term" value="F:ATP binding"/>
    <property type="evidence" value="ECO:0007669"/>
    <property type="project" value="UniProtKB-UniRule"/>
</dbReference>